<proteinExistence type="predicted"/>
<feature type="transmembrane region" description="Helical" evidence="1">
    <location>
        <begin position="135"/>
        <end position="160"/>
    </location>
</feature>
<feature type="transmembrane region" description="Helical" evidence="1">
    <location>
        <begin position="82"/>
        <end position="100"/>
    </location>
</feature>
<dbReference type="Pfam" id="PF13386">
    <property type="entry name" value="DsbD_2"/>
    <property type="match status" value="1"/>
</dbReference>
<dbReference type="STRING" id="395495.Lcho_2770"/>
<keyword evidence="1" id="KW-1133">Transmembrane helix</keyword>
<evidence type="ECO:0000313" key="4">
    <source>
        <dbReference type="EMBL" id="ACB35035.1"/>
    </source>
</evidence>
<reference evidence="4 5" key="1">
    <citation type="submission" date="2008-03" db="EMBL/GenBank/DDBJ databases">
        <title>Complete sequence of Leptothrix cholodnii SP-6.</title>
        <authorList>
            <consortium name="US DOE Joint Genome Institute"/>
            <person name="Copeland A."/>
            <person name="Lucas S."/>
            <person name="Lapidus A."/>
            <person name="Glavina del Rio T."/>
            <person name="Dalin E."/>
            <person name="Tice H."/>
            <person name="Bruce D."/>
            <person name="Goodwin L."/>
            <person name="Pitluck S."/>
            <person name="Chertkov O."/>
            <person name="Brettin T."/>
            <person name="Detter J.C."/>
            <person name="Han C."/>
            <person name="Kuske C.R."/>
            <person name="Schmutz J."/>
            <person name="Larimer F."/>
            <person name="Land M."/>
            <person name="Hauser L."/>
            <person name="Kyrpides N."/>
            <person name="Lykidis A."/>
            <person name="Emerson D."/>
            <person name="Richardson P."/>
        </authorList>
    </citation>
    <scope>NUCLEOTIDE SEQUENCE [LARGE SCALE GENOMIC DNA]</scope>
    <source>
        <strain evidence="5">ATCC 51168 / LMG 8142 / SP-6</strain>
    </source>
</reference>
<keyword evidence="1 4" id="KW-0812">Transmembrane</keyword>
<dbReference type="EMBL" id="CP001013">
    <property type="protein sequence ID" value="ACB35035.1"/>
    <property type="molecule type" value="Genomic_DNA"/>
</dbReference>
<evidence type="ECO:0000313" key="5">
    <source>
        <dbReference type="Proteomes" id="UP000001693"/>
    </source>
</evidence>
<sequence precursor="true">MSAVALLASAALMGLAGTPHCAGMCAAGCATVAKLCKPQQAERALAGVLTGRLIGYGLAGAAVASAAGALRWLGDSVAWMRPIWSALQLMVLMLGLWLLVRGRLPTGVQAWAEQLVRRPPREGWTRMRMPGELKAAGIGALWPAIPCGLLHAALLVAAVASGPVEGAGVMLAFAVTSSVGLILGPAFWLRLMPAAVRARAGLNEGGSLALRLAGALVVVTMGWSLGHSLFEPLQAAWCA</sequence>
<dbReference type="AlphaFoldDB" id="B1XWN4"/>
<dbReference type="OrthoDB" id="9155091at2"/>
<evidence type="ECO:0000259" key="3">
    <source>
        <dbReference type="Pfam" id="PF13386"/>
    </source>
</evidence>
<dbReference type="HOGENOM" id="CLU_032635_0_0_4"/>
<feature type="chain" id="PRO_5002770955" evidence="2">
    <location>
        <begin position="22"/>
        <end position="239"/>
    </location>
</feature>
<keyword evidence="2" id="KW-0732">Signal</keyword>
<keyword evidence="1" id="KW-0472">Membrane</keyword>
<dbReference type="KEGG" id="lch:Lcho_2770"/>
<feature type="domain" description="Urease accessory protein UreH-like transmembrane" evidence="3">
    <location>
        <begin position="10"/>
        <end position="220"/>
    </location>
</feature>
<evidence type="ECO:0000256" key="1">
    <source>
        <dbReference type="SAM" id="Phobius"/>
    </source>
</evidence>
<protein>
    <submittedName>
        <fullName evidence="4">Putative transmembrane protein</fullName>
    </submittedName>
</protein>
<accession>B1XWN4</accession>
<feature type="signal peptide" evidence="2">
    <location>
        <begin position="1"/>
        <end position="21"/>
    </location>
</feature>
<dbReference type="InterPro" id="IPR039447">
    <property type="entry name" value="UreH-like_TM_dom"/>
</dbReference>
<evidence type="ECO:0000256" key="2">
    <source>
        <dbReference type="SAM" id="SignalP"/>
    </source>
</evidence>
<keyword evidence="5" id="KW-1185">Reference proteome</keyword>
<dbReference type="Proteomes" id="UP000001693">
    <property type="component" value="Chromosome"/>
</dbReference>
<feature type="transmembrane region" description="Helical" evidence="1">
    <location>
        <begin position="49"/>
        <end position="70"/>
    </location>
</feature>
<gene>
    <name evidence="4" type="ordered locus">Lcho_2770</name>
</gene>
<dbReference type="RefSeq" id="WP_012347789.1">
    <property type="nucleotide sequence ID" value="NC_010524.1"/>
</dbReference>
<organism evidence="4 5">
    <name type="scientific">Leptothrix cholodnii (strain ATCC 51168 / LMG 8142 / SP-6)</name>
    <name type="common">Leptothrix discophora (strain SP-6)</name>
    <dbReference type="NCBI Taxonomy" id="395495"/>
    <lineage>
        <taxon>Bacteria</taxon>
        <taxon>Pseudomonadati</taxon>
        <taxon>Pseudomonadota</taxon>
        <taxon>Betaproteobacteria</taxon>
        <taxon>Burkholderiales</taxon>
        <taxon>Sphaerotilaceae</taxon>
        <taxon>Leptothrix</taxon>
    </lineage>
</organism>
<name>B1XWN4_LEPCP</name>
<dbReference type="eggNOG" id="COG2836">
    <property type="taxonomic scope" value="Bacteria"/>
</dbReference>
<feature type="transmembrane region" description="Helical" evidence="1">
    <location>
        <begin position="167"/>
        <end position="188"/>
    </location>
</feature>
<feature type="transmembrane region" description="Helical" evidence="1">
    <location>
        <begin position="208"/>
        <end position="226"/>
    </location>
</feature>